<proteinExistence type="predicted"/>
<evidence type="ECO:0000313" key="1">
    <source>
        <dbReference type="EMBL" id="TQD28317.1"/>
    </source>
</evidence>
<dbReference type="AlphaFoldDB" id="A0A7Z8P3H0"/>
<protein>
    <submittedName>
        <fullName evidence="1">Uncharacterized protein</fullName>
    </submittedName>
</protein>
<sequence length="135" mass="15987">MNLKPLYYLIILLIILSFFPEVEPFYTITNADQYTQEINISISSYNDEYSWQEYYELEPGETIEVKKPLSLVIKWLNPFRKENTFHSVSEYTYIVTSGEYEYSTDFEPGISTGISLELHNKSIEFPIKIIEVKFR</sequence>
<dbReference type="EMBL" id="VIAQ01000006">
    <property type="protein sequence ID" value="TQD28317.1"/>
    <property type="molecule type" value="Genomic_DNA"/>
</dbReference>
<dbReference type="RefSeq" id="WP_154808422.1">
    <property type="nucleotide sequence ID" value="NZ_VIAQ01000006.1"/>
</dbReference>
<comment type="caution">
    <text evidence="1">The sequence shown here is derived from an EMBL/GenBank/DDBJ whole genome shotgun (WGS) entry which is preliminary data.</text>
</comment>
<dbReference type="OrthoDB" id="141174at2157"/>
<name>A0A7Z8P3H0_9EURY</name>
<gene>
    <name evidence="1" type="ORF">FKV42_01220</name>
</gene>
<accession>A0A7Z8P3H0</accession>
<evidence type="ECO:0000313" key="2">
    <source>
        <dbReference type="Proteomes" id="UP000319335"/>
    </source>
</evidence>
<reference evidence="1 2" key="1">
    <citation type="submission" date="2019-06" db="EMBL/GenBank/DDBJ databases">
        <title>Draft genome sequence of Methanolobus vulcani B1d.</title>
        <authorList>
            <person name="Creighbaum A.J."/>
            <person name="Ticak T."/>
            <person name="Hariraju D."/>
            <person name="Arivett B.A."/>
            <person name="Ferguson D.J.Jr."/>
        </authorList>
    </citation>
    <scope>NUCLEOTIDE SEQUENCE [LARGE SCALE GENOMIC DNA]</scope>
    <source>
        <strain evidence="1 2">B1d</strain>
    </source>
</reference>
<dbReference type="Proteomes" id="UP000319335">
    <property type="component" value="Unassembled WGS sequence"/>
</dbReference>
<keyword evidence="2" id="KW-1185">Reference proteome</keyword>
<organism evidence="1 2">
    <name type="scientific">Methanolobus vulcani</name>
    <dbReference type="NCBI Taxonomy" id="38026"/>
    <lineage>
        <taxon>Archaea</taxon>
        <taxon>Methanobacteriati</taxon>
        <taxon>Methanobacteriota</taxon>
        <taxon>Stenosarchaea group</taxon>
        <taxon>Methanomicrobia</taxon>
        <taxon>Methanosarcinales</taxon>
        <taxon>Methanosarcinaceae</taxon>
        <taxon>Methanolobus</taxon>
    </lineage>
</organism>